<evidence type="ECO:0000313" key="1">
    <source>
        <dbReference type="Proteomes" id="UP000887576"/>
    </source>
</evidence>
<protein>
    <submittedName>
        <fullName evidence="2">Transmembrane protein</fullName>
    </submittedName>
</protein>
<accession>A0AC34QKP8</accession>
<name>A0AC34QKP8_9BILA</name>
<dbReference type="WBParaSite" id="JU765_v2.g17201.t1">
    <property type="protein sequence ID" value="JU765_v2.g17201.t1"/>
    <property type="gene ID" value="JU765_v2.g17201"/>
</dbReference>
<proteinExistence type="predicted"/>
<dbReference type="Proteomes" id="UP000887576">
    <property type="component" value="Unplaced"/>
</dbReference>
<organism evidence="1 2">
    <name type="scientific">Panagrolaimus sp. JU765</name>
    <dbReference type="NCBI Taxonomy" id="591449"/>
    <lineage>
        <taxon>Eukaryota</taxon>
        <taxon>Metazoa</taxon>
        <taxon>Ecdysozoa</taxon>
        <taxon>Nematoda</taxon>
        <taxon>Chromadorea</taxon>
        <taxon>Rhabditida</taxon>
        <taxon>Tylenchina</taxon>
        <taxon>Panagrolaimomorpha</taxon>
        <taxon>Panagrolaimoidea</taxon>
        <taxon>Panagrolaimidae</taxon>
        <taxon>Panagrolaimus</taxon>
    </lineage>
</organism>
<evidence type="ECO:0000313" key="2">
    <source>
        <dbReference type="WBParaSite" id="JU765_v2.g17201.t1"/>
    </source>
</evidence>
<sequence>MFYRLFSTKRRKKEELSFKEKANIWIISKWGRRFRIGLLAGTVVIYPVYHLITNGPLLGYLFSKKHNVDSYDSVPYLKKIVDQEYLTFCEKEARLPKDAITNFLVQKNMESLDTIGDGSLGVRFGAQLALPFYTRFTSEEEALEYCRKNFPVLKLFGKTVEINWDTPTGKELLETFVLSPQAVRFLVMRDMLANDGYNAFANRAISWATWTSFTSIFTYWFHQKTKFCNGTALSFAVVYSIFLIFAICAHDQWFLLYRFLADTHGDSISSRMSEEYSAGGKEFYWKMLKRNRILRDLIPNGHEYITAVGDLRSITTKLIVRYDLLKDVGIEDDEVRDVAQGDD</sequence>
<reference evidence="2" key="1">
    <citation type="submission" date="2022-11" db="UniProtKB">
        <authorList>
            <consortium name="WormBaseParasite"/>
        </authorList>
    </citation>
    <scope>IDENTIFICATION</scope>
</reference>